<protein>
    <submittedName>
        <fullName evidence="1">Uncharacterized protein</fullName>
    </submittedName>
</protein>
<dbReference type="AlphaFoldDB" id="A0A0E9T9N4"/>
<reference evidence="1" key="1">
    <citation type="submission" date="2014-11" db="EMBL/GenBank/DDBJ databases">
        <authorList>
            <person name="Amaro Gonzalez C."/>
        </authorList>
    </citation>
    <scope>NUCLEOTIDE SEQUENCE</scope>
</reference>
<proteinExistence type="predicted"/>
<dbReference type="EMBL" id="GBXM01058987">
    <property type="protein sequence ID" value="JAH49590.1"/>
    <property type="molecule type" value="Transcribed_RNA"/>
</dbReference>
<organism evidence="1">
    <name type="scientific">Anguilla anguilla</name>
    <name type="common">European freshwater eel</name>
    <name type="synonym">Muraena anguilla</name>
    <dbReference type="NCBI Taxonomy" id="7936"/>
    <lineage>
        <taxon>Eukaryota</taxon>
        <taxon>Metazoa</taxon>
        <taxon>Chordata</taxon>
        <taxon>Craniata</taxon>
        <taxon>Vertebrata</taxon>
        <taxon>Euteleostomi</taxon>
        <taxon>Actinopterygii</taxon>
        <taxon>Neopterygii</taxon>
        <taxon>Teleostei</taxon>
        <taxon>Anguilliformes</taxon>
        <taxon>Anguillidae</taxon>
        <taxon>Anguilla</taxon>
    </lineage>
</organism>
<sequence>MEHVAAAAKISLLVLV</sequence>
<reference evidence="1" key="2">
    <citation type="journal article" date="2015" name="Fish Shellfish Immunol.">
        <title>Early steps in the European eel (Anguilla anguilla)-Vibrio vulnificus interaction in the gills: Role of the RtxA13 toxin.</title>
        <authorList>
            <person name="Callol A."/>
            <person name="Pajuelo D."/>
            <person name="Ebbesson L."/>
            <person name="Teles M."/>
            <person name="MacKenzie S."/>
            <person name="Amaro C."/>
        </authorList>
    </citation>
    <scope>NUCLEOTIDE SEQUENCE</scope>
</reference>
<evidence type="ECO:0000313" key="1">
    <source>
        <dbReference type="EMBL" id="JAH49590.1"/>
    </source>
</evidence>
<accession>A0A0E9T9N4</accession>
<name>A0A0E9T9N4_ANGAN</name>